<reference evidence="1" key="1">
    <citation type="submission" date="2020-06" db="EMBL/GenBank/DDBJ databases">
        <authorList>
            <person name="Li T."/>
            <person name="Hu X."/>
            <person name="Zhang T."/>
            <person name="Song X."/>
            <person name="Zhang H."/>
            <person name="Dai N."/>
            <person name="Sheng W."/>
            <person name="Hou X."/>
            <person name="Wei L."/>
        </authorList>
    </citation>
    <scope>NUCLEOTIDE SEQUENCE</scope>
    <source>
        <strain evidence="1">KEN8</strain>
        <tissue evidence="1">Leaf</tissue>
    </source>
</reference>
<evidence type="ECO:0000313" key="1">
    <source>
        <dbReference type="EMBL" id="KAL0328191.1"/>
    </source>
</evidence>
<dbReference type="AlphaFoldDB" id="A0AAW2MCI6"/>
<comment type="caution">
    <text evidence="1">The sequence shown here is derived from an EMBL/GenBank/DDBJ whole genome shotgun (WGS) entry which is preliminary data.</text>
</comment>
<accession>A0AAW2MCI6</accession>
<organism evidence="1">
    <name type="scientific">Sesamum calycinum</name>
    <dbReference type="NCBI Taxonomy" id="2727403"/>
    <lineage>
        <taxon>Eukaryota</taxon>
        <taxon>Viridiplantae</taxon>
        <taxon>Streptophyta</taxon>
        <taxon>Embryophyta</taxon>
        <taxon>Tracheophyta</taxon>
        <taxon>Spermatophyta</taxon>
        <taxon>Magnoliopsida</taxon>
        <taxon>eudicotyledons</taxon>
        <taxon>Gunneridae</taxon>
        <taxon>Pentapetalae</taxon>
        <taxon>asterids</taxon>
        <taxon>lamiids</taxon>
        <taxon>Lamiales</taxon>
        <taxon>Pedaliaceae</taxon>
        <taxon>Sesamum</taxon>
    </lineage>
</organism>
<dbReference type="Pfam" id="PF02992">
    <property type="entry name" value="Transposase_21"/>
    <property type="match status" value="1"/>
</dbReference>
<dbReference type="InterPro" id="IPR004242">
    <property type="entry name" value="Transposase_21"/>
</dbReference>
<dbReference type="EMBL" id="JACGWM010000014">
    <property type="protein sequence ID" value="KAL0328191.1"/>
    <property type="molecule type" value="Genomic_DNA"/>
</dbReference>
<evidence type="ECO:0008006" key="2">
    <source>
        <dbReference type="Google" id="ProtNLM"/>
    </source>
</evidence>
<proteinExistence type="predicted"/>
<dbReference type="PANTHER" id="PTHR10775">
    <property type="entry name" value="OS08G0208400 PROTEIN"/>
    <property type="match status" value="1"/>
</dbReference>
<protein>
    <recommendedName>
        <fullName evidence="2">Transposase-associated domain-containing protein</fullName>
    </recommendedName>
</protein>
<dbReference type="PANTHER" id="PTHR10775:SF193">
    <property type="entry name" value="DUF4216 DOMAIN-CONTAINING PROTEIN"/>
    <property type="match status" value="1"/>
</dbReference>
<name>A0AAW2MCI6_9LAMI</name>
<reference evidence="1" key="2">
    <citation type="journal article" date="2024" name="Plant">
        <title>Genomic evolution and insights into agronomic trait innovations of Sesamum species.</title>
        <authorList>
            <person name="Miao H."/>
            <person name="Wang L."/>
            <person name="Qu L."/>
            <person name="Liu H."/>
            <person name="Sun Y."/>
            <person name="Le M."/>
            <person name="Wang Q."/>
            <person name="Wei S."/>
            <person name="Zheng Y."/>
            <person name="Lin W."/>
            <person name="Duan Y."/>
            <person name="Cao H."/>
            <person name="Xiong S."/>
            <person name="Wang X."/>
            <person name="Wei L."/>
            <person name="Li C."/>
            <person name="Ma Q."/>
            <person name="Ju M."/>
            <person name="Zhao R."/>
            <person name="Li G."/>
            <person name="Mu C."/>
            <person name="Tian Q."/>
            <person name="Mei H."/>
            <person name="Zhang T."/>
            <person name="Gao T."/>
            <person name="Zhang H."/>
        </authorList>
    </citation>
    <scope>NUCLEOTIDE SEQUENCE</scope>
    <source>
        <strain evidence="1">KEN8</strain>
    </source>
</reference>
<gene>
    <name evidence="1" type="ORF">Scaly_2251700</name>
</gene>
<sequence length="269" mass="30800">MYEKNPPSRTGLTLEFEDSVTAFIKWPSLNAYMDHEKIKCPCPKCKSEVFKTLNEEEQTPVAPVEEDTSTHWGDAAQMMVFDVVGPVFWSSNYNQDGVSDDAEPRNVRLSLCTDRIAPHGQYGCMYSCLPVILNAYNLPPKICMSSEYMFLMMVIPGPSNPKCIIDIYLESLIEELQMWHMGILTRGNAKNKKSTIRTAFMWTVNDLPAFGMAFRWSTTGVMGYPICMKDTRAFYLENSRKACYFDSHRQFLPQIIPTVGTRKHLLRIE</sequence>